<dbReference type="Gene3D" id="3.30.559.30">
    <property type="entry name" value="Nonribosomal peptide synthetase, condensation domain"/>
    <property type="match status" value="1"/>
</dbReference>
<evidence type="ECO:0000313" key="2">
    <source>
        <dbReference type="EMBL" id="KUN04545.1"/>
    </source>
</evidence>
<dbReference type="RefSeq" id="WP_067124792.1">
    <property type="nucleotide sequence ID" value="NZ_KQ948212.1"/>
</dbReference>
<protein>
    <recommendedName>
        <fullName evidence="1">Condensation domain-containing protein</fullName>
    </recommendedName>
</protein>
<dbReference type="STRING" id="67386.AQI95_19575"/>
<dbReference type="AlphaFoldDB" id="A0A101P440"/>
<dbReference type="PANTHER" id="PTHR45527:SF1">
    <property type="entry name" value="FATTY ACID SYNTHASE"/>
    <property type="match status" value="1"/>
</dbReference>
<keyword evidence="3" id="KW-1185">Reference proteome</keyword>
<evidence type="ECO:0000313" key="3">
    <source>
        <dbReference type="Proteomes" id="UP000053127"/>
    </source>
</evidence>
<dbReference type="Pfam" id="PF00668">
    <property type="entry name" value="Condensation"/>
    <property type="match status" value="1"/>
</dbReference>
<dbReference type="Proteomes" id="UP000053127">
    <property type="component" value="Unassembled WGS sequence"/>
</dbReference>
<dbReference type="PANTHER" id="PTHR45527">
    <property type="entry name" value="NONRIBOSOMAL PEPTIDE SYNTHETASE"/>
    <property type="match status" value="1"/>
</dbReference>
<dbReference type="GO" id="GO:0008610">
    <property type="term" value="P:lipid biosynthetic process"/>
    <property type="evidence" value="ECO:0007669"/>
    <property type="project" value="UniProtKB-ARBA"/>
</dbReference>
<dbReference type="GO" id="GO:0031177">
    <property type="term" value="F:phosphopantetheine binding"/>
    <property type="evidence" value="ECO:0007669"/>
    <property type="project" value="TreeGrafter"/>
</dbReference>
<name>A0A101P440_9ACTN</name>
<accession>A0A101P440</accession>
<proteinExistence type="predicted"/>
<dbReference type="InterPro" id="IPR023213">
    <property type="entry name" value="CAT-like_dom_sf"/>
</dbReference>
<dbReference type="InterPro" id="IPR001242">
    <property type="entry name" value="Condensation_dom"/>
</dbReference>
<dbReference type="GO" id="GO:0043041">
    <property type="term" value="P:amino acid activation for nonribosomal peptide biosynthetic process"/>
    <property type="evidence" value="ECO:0007669"/>
    <property type="project" value="TreeGrafter"/>
</dbReference>
<evidence type="ECO:0000259" key="1">
    <source>
        <dbReference type="Pfam" id="PF00668"/>
    </source>
</evidence>
<sequence>MATPVLRLSPLSWQQESLLLRPSPFGAGEIHTDFPVPDEVTDDELLRRAQRLADRESALRIVDHGPDGVVQQEPLQVRLHHHTCESPADVREFIARSRHQDFPHTPGEPRWRLTVIRHRDGGGRPARTAFALFDHFIADRVSVALVRRELSTGVPARPGDDAADGYLAWVERQRAEFDPHTHQGLAAARFWRRHLDGVSPHQATPVPVFTDAPRGDTRGTAWYSVHVALPPGAVRQACRATAATPSVLVLSSIAATTASACGADDLTLRLITGGRTPGSATTIGWLNTCVPVRLRDRELGTLRGALAATRTAWQEILPYQHTPWEYLWRTCAPEGAPAHGWLAGHRQLVVNFFPDVVDGLTEADYADRTDDFEQQYLALYVVPLADGGFMLRLIGDAGEVDPTAARRYLDALRDGLLAHVRESQSTDTARVGALAGSRP</sequence>
<dbReference type="EMBL" id="LMWN01000027">
    <property type="protein sequence ID" value="KUN04545.1"/>
    <property type="molecule type" value="Genomic_DNA"/>
</dbReference>
<feature type="domain" description="Condensation" evidence="1">
    <location>
        <begin position="83"/>
        <end position="334"/>
    </location>
</feature>
<dbReference type="GO" id="GO:0005737">
    <property type="term" value="C:cytoplasm"/>
    <property type="evidence" value="ECO:0007669"/>
    <property type="project" value="TreeGrafter"/>
</dbReference>
<dbReference type="SUPFAM" id="SSF52777">
    <property type="entry name" value="CoA-dependent acyltransferases"/>
    <property type="match status" value="2"/>
</dbReference>
<comment type="caution">
    <text evidence="2">The sequence shown here is derived from an EMBL/GenBank/DDBJ whole genome shotgun (WGS) entry which is preliminary data.</text>
</comment>
<gene>
    <name evidence="2" type="ORF">AQI95_19575</name>
</gene>
<reference evidence="2 3" key="1">
    <citation type="submission" date="2015-10" db="EMBL/GenBank/DDBJ databases">
        <title>Draft genome sequence of Streptomyces yokosukanensis DSM 40224, type strain for the species Streptomyces yokosukanensis.</title>
        <authorList>
            <person name="Ruckert C."/>
            <person name="Winkler A."/>
            <person name="Kalinowski J."/>
            <person name="Kampfer P."/>
            <person name="Glaeser S."/>
        </authorList>
    </citation>
    <scope>NUCLEOTIDE SEQUENCE [LARGE SCALE GENOMIC DNA]</scope>
    <source>
        <strain evidence="2 3">DSM 40224</strain>
    </source>
</reference>
<dbReference type="OrthoDB" id="3342888at2"/>
<dbReference type="Gene3D" id="3.30.559.10">
    <property type="entry name" value="Chloramphenicol acetyltransferase-like domain"/>
    <property type="match status" value="1"/>
</dbReference>
<organism evidence="2 3">
    <name type="scientific">Streptomyces yokosukanensis</name>
    <dbReference type="NCBI Taxonomy" id="67386"/>
    <lineage>
        <taxon>Bacteria</taxon>
        <taxon>Bacillati</taxon>
        <taxon>Actinomycetota</taxon>
        <taxon>Actinomycetes</taxon>
        <taxon>Kitasatosporales</taxon>
        <taxon>Streptomycetaceae</taxon>
        <taxon>Streptomyces</taxon>
    </lineage>
</organism>
<dbReference type="GO" id="GO:0044550">
    <property type="term" value="P:secondary metabolite biosynthetic process"/>
    <property type="evidence" value="ECO:0007669"/>
    <property type="project" value="TreeGrafter"/>
</dbReference>
<dbReference type="GO" id="GO:0003824">
    <property type="term" value="F:catalytic activity"/>
    <property type="evidence" value="ECO:0007669"/>
    <property type="project" value="InterPro"/>
</dbReference>